<keyword evidence="2" id="KW-1133">Transmembrane helix</keyword>
<dbReference type="RefSeq" id="XP_012189769.1">
    <property type="nucleotide sequence ID" value="XM_012334379.1"/>
</dbReference>
<dbReference type="OrthoDB" id="5288586at2759"/>
<evidence type="ECO:0000256" key="2">
    <source>
        <dbReference type="SAM" id="Phobius"/>
    </source>
</evidence>
<feature type="transmembrane region" description="Helical" evidence="2">
    <location>
        <begin position="163"/>
        <end position="184"/>
    </location>
</feature>
<reference evidence="4" key="1">
    <citation type="journal article" date="2013" name="Genome Announc.">
        <title>Draft genome sequence of the basidiomycetous yeast-like fungus Pseudozyma hubeiensis SY62, which produces an abundant amount of the biosurfactant mannosylerythritol lipids.</title>
        <authorList>
            <person name="Konishi M."/>
            <person name="Hatada Y."/>
            <person name="Horiuchi J."/>
        </authorList>
    </citation>
    <scope>NUCLEOTIDE SEQUENCE [LARGE SCALE GENOMIC DNA]</scope>
    <source>
        <strain evidence="4">SY62</strain>
    </source>
</reference>
<feature type="transmembrane region" description="Helical" evidence="2">
    <location>
        <begin position="130"/>
        <end position="151"/>
    </location>
</feature>
<organism evidence="3 4">
    <name type="scientific">Pseudozyma hubeiensis (strain SY62)</name>
    <name type="common">Yeast</name>
    <dbReference type="NCBI Taxonomy" id="1305764"/>
    <lineage>
        <taxon>Eukaryota</taxon>
        <taxon>Fungi</taxon>
        <taxon>Dikarya</taxon>
        <taxon>Basidiomycota</taxon>
        <taxon>Ustilaginomycotina</taxon>
        <taxon>Ustilaginomycetes</taxon>
        <taxon>Ustilaginales</taxon>
        <taxon>Ustilaginaceae</taxon>
        <taxon>Pseudozyma</taxon>
    </lineage>
</organism>
<evidence type="ECO:0000313" key="3">
    <source>
        <dbReference type="EMBL" id="GAC96182.1"/>
    </source>
</evidence>
<dbReference type="eggNOG" id="ENOG502RBVU">
    <property type="taxonomic scope" value="Eukaryota"/>
</dbReference>
<dbReference type="Proteomes" id="UP000014071">
    <property type="component" value="Unassembled WGS sequence"/>
</dbReference>
<dbReference type="Pfam" id="PF06912">
    <property type="entry name" value="DUF1275"/>
    <property type="match status" value="1"/>
</dbReference>
<accession>R9P4K1</accession>
<feature type="transmembrane region" description="Helical" evidence="2">
    <location>
        <begin position="220"/>
        <end position="240"/>
    </location>
</feature>
<dbReference type="AlphaFoldDB" id="R9P4K1"/>
<feature type="transmembrane region" description="Helical" evidence="2">
    <location>
        <begin position="284"/>
        <end position="304"/>
    </location>
</feature>
<dbReference type="PANTHER" id="PTHR37488">
    <property type="entry name" value="DUF1275 DOMAIN-CONTAINING PROTEIN"/>
    <property type="match status" value="1"/>
</dbReference>
<evidence type="ECO:0008006" key="5">
    <source>
        <dbReference type="Google" id="ProtNLM"/>
    </source>
</evidence>
<feature type="transmembrane region" description="Helical" evidence="2">
    <location>
        <begin position="190"/>
        <end position="208"/>
    </location>
</feature>
<feature type="region of interest" description="Disordered" evidence="1">
    <location>
        <begin position="1"/>
        <end position="37"/>
    </location>
</feature>
<proteinExistence type="predicted"/>
<name>R9P4K1_PSEHS</name>
<sequence>MTTSSRPQADGEQHNTLQDEQSPLLPRHDRRKSSNTASSLGFGSFLWRHAFSPLPEIESSGEALPSAYLPPLLLQCLITGLADASTFTLTKAWVGFMTGNMVQMIINAFDVLLPSDSNADNDVGESRKKLYSNISSLLGFAIGCQITGIVVQRLSTDRTKRITLVLISIYRSIVTLCVIVLGMYSPAFRLSGSLGWLVIMIMASSLGSQSTYTTSLSTPFANTVVFTATLTSVASDLHLVTLHLSTMNYFKLLSMLGLFGGAALSQVVLKVATAASRRDKHEAVQHALIVLSGMELLLGLLWYLCGIVSHWKQYRRSASDGSGNGGGDTDTDRQS</sequence>
<feature type="transmembrane region" description="Helical" evidence="2">
    <location>
        <begin position="252"/>
        <end position="272"/>
    </location>
</feature>
<keyword evidence="2" id="KW-0812">Transmembrane</keyword>
<evidence type="ECO:0000256" key="1">
    <source>
        <dbReference type="SAM" id="MobiDB-lite"/>
    </source>
</evidence>
<dbReference type="GeneID" id="24109048"/>
<dbReference type="EMBL" id="DF238801">
    <property type="protein sequence ID" value="GAC96182.1"/>
    <property type="molecule type" value="Genomic_DNA"/>
</dbReference>
<dbReference type="InterPro" id="IPR010699">
    <property type="entry name" value="DUF1275"/>
</dbReference>
<protein>
    <recommendedName>
        <fullName evidence="5">DUF1275 domain protein</fullName>
    </recommendedName>
</protein>
<gene>
    <name evidence="3" type="ORF">PHSY_003762</name>
</gene>
<dbReference type="HOGENOM" id="CLU_075895_0_0_1"/>
<dbReference type="PANTHER" id="PTHR37488:SF2">
    <property type="entry name" value="DUF1275 DOMAIN-CONTAINING PROTEIN"/>
    <property type="match status" value="1"/>
</dbReference>
<feature type="region of interest" description="Disordered" evidence="1">
    <location>
        <begin position="316"/>
        <end position="335"/>
    </location>
</feature>
<evidence type="ECO:0000313" key="4">
    <source>
        <dbReference type="Proteomes" id="UP000014071"/>
    </source>
</evidence>
<keyword evidence="2" id="KW-0472">Membrane</keyword>
<keyword evidence="4" id="KW-1185">Reference proteome</keyword>